<dbReference type="InterPro" id="IPR030190">
    <property type="entry name" value="MacA_alpha-hairpin_sf"/>
</dbReference>
<protein>
    <submittedName>
        <fullName evidence="9">Membrane fusion protein, macrolide-specific efflux system</fullName>
    </submittedName>
</protein>
<evidence type="ECO:0000256" key="3">
    <source>
        <dbReference type="ARBA" id="ARBA00022448"/>
    </source>
</evidence>
<evidence type="ECO:0000256" key="2">
    <source>
        <dbReference type="ARBA" id="ARBA00009477"/>
    </source>
</evidence>
<feature type="domain" description="Multidrug resistance protein MdtA-like C-terminal permuted SH3" evidence="7">
    <location>
        <begin position="340"/>
        <end position="395"/>
    </location>
</feature>
<dbReference type="EMBL" id="FPBO01000040">
    <property type="protein sequence ID" value="SFV13876.1"/>
    <property type="molecule type" value="Genomic_DNA"/>
</dbReference>
<dbReference type="InterPro" id="IPR058625">
    <property type="entry name" value="MdtA-like_BSH"/>
</dbReference>
<evidence type="ECO:0000259" key="6">
    <source>
        <dbReference type="Pfam" id="PF25917"/>
    </source>
</evidence>
<keyword evidence="4 5" id="KW-0175">Coiled coil</keyword>
<evidence type="ECO:0000313" key="10">
    <source>
        <dbReference type="Proteomes" id="UP000199391"/>
    </source>
</evidence>
<dbReference type="GO" id="GO:1990961">
    <property type="term" value="P:xenobiotic detoxification by transmembrane export across the plasma membrane"/>
    <property type="evidence" value="ECO:0007669"/>
    <property type="project" value="InterPro"/>
</dbReference>
<dbReference type="Pfam" id="PF25967">
    <property type="entry name" value="RND-MFP_C"/>
    <property type="match status" value="1"/>
</dbReference>
<dbReference type="InterPro" id="IPR058627">
    <property type="entry name" value="MdtA-like_C"/>
</dbReference>
<comment type="subcellular location">
    <subcellularLocation>
        <location evidence="1">Cell envelope</location>
    </subcellularLocation>
</comment>
<dbReference type="GO" id="GO:1990195">
    <property type="term" value="C:macrolide transmembrane transporter complex"/>
    <property type="evidence" value="ECO:0007669"/>
    <property type="project" value="InterPro"/>
</dbReference>
<gene>
    <name evidence="9" type="ORF">SAMN05216552_104031</name>
</gene>
<proteinExistence type="inferred from homology"/>
<dbReference type="NCBIfam" id="TIGR01730">
    <property type="entry name" value="RND_mfp"/>
    <property type="match status" value="1"/>
</dbReference>
<accession>A0A1I7LVZ9</accession>
<evidence type="ECO:0000259" key="7">
    <source>
        <dbReference type="Pfam" id="PF25967"/>
    </source>
</evidence>
<dbReference type="PANTHER" id="PTHR30469:SF33">
    <property type="entry name" value="SLR1207 PROTEIN"/>
    <property type="match status" value="1"/>
</dbReference>
<dbReference type="OrthoDB" id="9784484at2"/>
<dbReference type="AlphaFoldDB" id="A0A1I7LVZ9"/>
<dbReference type="GO" id="GO:0015562">
    <property type="term" value="F:efflux transmembrane transporter activity"/>
    <property type="evidence" value="ECO:0007669"/>
    <property type="project" value="TreeGrafter"/>
</dbReference>
<feature type="domain" description="Multidrug resistance protein MdtA-like barrel-sandwich hybrid" evidence="6">
    <location>
        <begin position="84"/>
        <end position="239"/>
    </location>
</feature>
<evidence type="ECO:0000256" key="4">
    <source>
        <dbReference type="ARBA" id="ARBA00023054"/>
    </source>
</evidence>
<name>A0A1I7LVZ9_9BURK</name>
<dbReference type="STRING" id="1035707.SAMN05216552_104031"/>
<dbReference type="Pfam" id="PF25917">
    <property type="entry name" value="BSH_RND"/>
    <property type="match status" value="1"/>
</dbReference>
<comment type="similarity">
    <text evidence="2">Belongs to the membrane fusion protein (MFP) (TC 8.A.1) family.</text>
</comment>
<dbReference type="GO" id="GO:1990281">
    <property type="term" value="C:efflux pump complex"/>
    <property type="evidence" value="ECO:0007669"/>
    <property type="project" value="TreeGrafter"/>
</dbReference>
<evidence type="ECO:0000256" key="1">
    <source>
        <dbReference type="ARBA" id="ARBA00004196"/>
    </source>
</evidence>
<evidence type="ECO:0000313" key="9">
    <source>
        <dbReference type="EMBL" id="SFV13876.1"/>
    </source>
</evidence>
<feature type="coiled-coil region" evidence="5">
    <location>
        <begin position="122"/>
        <end position="197"/>
    </location>
</feature>
<dbReference type="InterPro" id="IPR058636">
    <property type="entry name" value="Beta-barrel_YknX"/>
</dbReference>
<dbReference type="Gene3D" id="2.40.50.100">
    <property type="match status" value="1"/>
</dbReference>
<dbReference type="InterPro" id="IPR006143">
    <property type="entry name" value="RND_pump_MFP"/>
</dbReference>
<dbReference type="Gene3D" id="2.40.420.20">
    <property type="match status" value="1"/>
</dbReference>
<dbReference type="GO" id="GO:0030313">
    <property type="term" value="C:cell envelope"/>
    <property type="evidence" value="ECO:0007669"/>
    <property type="project" value="UniProtKB-SubCell"/>
</dbReference>
<evidence type="ECO:0000259" key="8">
    <source>
        <dbReference type="Pfam" id="PF25990"/>
    </source>
</evidence>
<organism evidence="9 10">
    <name type="scientific">Pseudoduganella namucuonensis</name>
    <dbReference type="NCBI Taxonomy" id="1035707"/>
    <lineage>
        <taxon>Bacteria</taxon>
        <taxon>Pseudomonadati</taxon>
        <taxon>Pseudomonadota</taxon>
        <taxon>Betaproteobacteria</taxon>
        <taxon>Burkholderiales</taxon>
        <taxon>Oxalobacteraceae</taxon>
        <taxon>Telluria group</taxon>
        <taxon>Pseudoduganella</taxon>
    </lineage>
</organism>
<keyword evidence="10" id="KW-1185">Reference proteome</keyword>
<dbReference type="SUPFAM" id="SSF111369">
    <property type="entry name" value="HlyD-like secretion proteins"/>
    <property type="match status" value="1"/>
</dbReference>
<dbReference type="PANTHER" id="PTHR30469">
    <property type="entry name" value="MULTIDRUG RESISTANCE PROTEIN MDTA"/>
    <property type="match status" value="1"/>
</dbReference>
<dbReference type="Pfam" id="PF25990">
    <property type="entry name" value="Beta-barrel_YknX"/>
    <property type="match status" value="1"/>
</dbReference>
<feature type="domain" description="YknX-like beta-barrel" evidence="8">
    <location>
        <begin position="247"/>
        <end position="333"/>
    </location>
</feature>
<sequence length="411" mass="43348">MGVRKSRPMQSFHIEPLTAARKAARLRRGGLAVLAASLALLILATPARLPKATGDAGADLRTVTVAIGDIESTVLASATLQAVNQVNIGAQVSGQVQSLKVTLGQEVGKGDLIAEIDATPQKNELRNAEAALKSQEAQLRAKQIALRLAESALQRQRVMLERDASSRADYESAEATRDMARAETAALEAQIEQARIQADKVRFDLGRAAIRAPMGGTVIAIVTKEGQTLNSAQQVPTIVRLARLDTLQVKAQISEVDVARVKAGQAVYFTLMGNPGRRYHARLEVVEPVPDGANQEAPAGGGGAASAVYYNALFSVPNPDGGLRIGMTAQVSVVLARASQVVTVARAALGEPRPDGRYVVRVLKEGRFETREVRAGLGDHLNIQILDGLKAGERVLPPDGPAPDAASADAA</sequence>
<reference evidence="10" key="1">
    <citation type="submission" date="2016-10" db="EMBL/GenBank/DDBJ databases">
        <authorList>
            <person name="Varghese N."/>
            <person name="Submissions S."/>
        </authorList>
    </citation>
    <scope>NUCLEOTIDE SEQUENCE [LARGE SCALE GENOMIC DNA]</scope>
    <source>
        <strain evidence="10">CGMCC 1.11014</strain>
    </source>
</reference>
<keyword evidence="3" id="KW-0813">Transport</keyword>
<evidence type="ECO:0000256" key="5">
    <source>
        <dbReference type="SAM" id="Coils"/>
    </source>
</evidence>
<dbReference type="Gene3D" id="2.40.30.170">
    <property type="match status" value="1"/>
</dbReference>
<dbReference type="Gene3D" id="6.10.140.1990">
    <property type="match status" value="1"/>
</dbReference>
<dbReference type="GO" id="GO:0019898">
    <property type="term" value="C:extrinsic component of membrane"/>
    <property type="evidence" value="ECO:0007669"/>
    <property type="project" value="InterPro"/>
</dbReference>
<dbReference type="Proteomes" id="UP000199391">
    <property type="component" value="Unassembled WGS sequence"/>
</dbReference>